<feature type="compositionally biased region" description="Low complexity" evidence="1">
    <location>
        <begin position="189"/>
        <end position="211"/>
    </location>
</feature>
<evidence type="ECO:0000256" key="1">
    <source>
        <dbReference type="SAM" id="MobiDB-lite"/>
    </source>
</evidence>
<gene>
    <name evidence="3" type="ORF">NMOB1V02_LOCUS1850</name>
</gene>
<evidence type="ECO:0000313" key="3">
    <source>
        <dbReference type="EMBL" id="CAD7273990.1"/>
    </source>
</evidence>
<organism evidence="3">
    <name type="scientific">Notodromas monacha</name>
    <dbReference type="NCBI Taxonomy" id="399045"/>
    <lineage>
        <taxon>Eukaryota</taxon>
        <taxon>Metazoa</taxon>
        <taxon>Ecdysozoa</taxon>
        <taxon>Arthropoda</taxon>
        <taxon>Crustacea</taxon>
        <taxon>Oligostraca</taxon>
        <taxon>Ostracoda</taxon>
        <taxon>Podocopa</taxon>
        <taxon>Podocopida</taxon>
        <taxon>Cypridocopina</taxon>
        <taxon>Cypridoidea</taxon>
        <taxon>Cyprididae</taxon>
        <taxon>Notodromas</taxon>
    </lineage>
</organism>
<proteinExistence type="predicted"/>
<sequence length="370" mass="41439">MGFITEKYLRNIMRGRHTSATKLRNTPELFGYRLSHRLAEPRDDYTKAAHEVIREKPPGFVPAELSSSTGCASFDACGGLCVYESDWEENPISGSFYRSLSVFPGSFSGVKVSTVHDVMPRPVTLETKFGGNTEKKFMTAMSGGKRYRVARRQLSTVYKQRVLSAADSLAEHVAFTEESRRYPSAVVPGAKTSTGTGTSTDTGTGTGSKATRQGIRKKRKKRSNAGTHVLAPMSPVRPREARKHAACRIAARHSFFFFWCRLSTLVVIVAHLLSVDDFDRNDVSFVLWSGHTRDPRSTRNGFVEIYSTPSSVFTLIVTFLIPPFRRQQEQTETELFFVGECQYILSLSKVSQERELLVQTNSAIRKVRRG</sequence>
<dbReference type="Proteomes" id="UP000678499">
    <property type="component" value="Unassembled WGS sequence"/>
</dbReference>
<dbReference type="EMBL" id="OA882231">
    <property type="protein sequence ID" value="CAD7273990.1"/>
    <property type="molecule type" value="Genomic_DNA"/>
</dbReference>
<keyword evidence="2" id="KW-1133">Transmembrane helix</keyword>
<keyword evidence="4" id="KW-1185">Reference proteome</keyword>
<keyword evidence="2" id="KW-0812">Transmembrane</keyword>
<accession>A0A7R9BEY6</accession>
<protein>
    <submittedName>
        <fullName evidence="3">Uncharacterized protein</fullName>
    </submittedName>
</protein>
<evidence type="ECO:0000313" key="4">
    <source>
        <dbReference type="Proteomes" id="UP000678499"/>
    </source>
</evidence>
<feature type="transmembrane region" description="Helical" evidence="2">
    <location>
        <begin position="305"/>
        <end position="324"/>
    </location>
</feature>
<feature type="compositionally biased region" description="Basic residues" evidence="1">
    <location>
        <begin position="214"/>
        <end position="223"/>
    </location>
</feature>
<name>A0A7R9BEY6_9CRUS</name>
<feature type="region of interest" description="Disordered" evidence="1">
    <location>
        <begin position="184"/>
        <end position="230"/>
    </location>
</feature>
<reference evidence="3" key="1">
    <citation type="submission" date="2020-11" db="EMBL/GenBank/DDBJ databases">
        <authorList>
            <person name="Tran Van P."/>
        </authorList>
    </citation>
    <scope>NUCLEOTIDE SEQUENCE</scope>
</reference>
<feature type="transmembrane region" description="Helical" evidence="2">
    <location>
        <begin position="255"/>
        <end position="273"/>
    </location>
</feature>
<keyword evidence="2" id="KW-0472">Membrane</keyword>
<dbReference type="AlphaFoldDB" id="A0A7R9BEY6"/>
<dbReference type="EMBL" id="CAJPEX010000194">
    <property type="protein sequence ID" value="CAG0914142.1"/>
    <property type="molecule type" value="Genomic_DNA"/>
</dbReference>
<evidence type="ECO:0000256" key="2">
    <source>
        <dbReference type="SAM" id="Phobius"/>
    </source>
</evidence>